<sequence length="249" mass="28033">MGLHRVLREILETKKRELESIPEYNPPRYSGPSLWQSLRSRKFSIIAECKRKSPSAGTIREDYDPISVAKTYEDCGASCISVLTDREYFGGSLEDLRRVSDSVRIPVLRKDFIIDSRQILEAREFGAGAILLIVRILDRQSIGSLIRQARDLGMDVLMEIHTEEEAEIASDAGANIVGINTRDLDDFTIHQNLVSKVSGKLSPNIIKVGESGVKSKQDLDAFRPYVDAALIGTYFMEKPDIRTAWLELF</sequence>
<dbReference type="InterPro" id="IPR013798">
    <property type="entry name" value="Indole-3-glycerol_P_synth_dom"/>
</dbReference>
<keyword evidence="6" id="KW-0822">Tryptophan biosynthesis</keyword>
<dbReference type="InterPro" id="IPR011060">
    <property type="entry name" value="RibuloseP-bd_barrel"/>
</dbReference>
<evidence type="ECO:0000256" key="3">
    <source>
        <dbReference type="ARBA" id="ARBA00012362"/>
    </source>
</evidence>
<keyword evidence="7" id="KW-0057">Aromatic amino acid biosynthesis</keyword>
<dbReference type="SUPFAM" id="SSF51366">
    <property type="entry name" value="Ribulose-phoshate binding barrel"/>
    <property type="match status" value="1"/>
</dbReference>
<evidence type="ECO:0000313" key="11">
    <source>
        <dbReference type="Proteomes" id="UP000298458"/>
    </source>
</evidence>
<reference evidence="10" key="1">
    <citation type="journal article" date="2019" name="PLoS Negl. Trop. Dis.">
        <title>Revisiting the worldwide diversity of Leptospira species in the environment.</title>
        <authorList>
            <person name="Vincent A.T."/>
            <person name="Schiettekatte O."/>
            <person name="Bourhy P."/>
            <person name="Veyrier F.J."/>
            <person name="Picardeau M."/>
        </authorList>
    </citation>
    <scope>NUCLEOTIDE SEQUENCE [LARGE SCALE GENOMIC DNA]</scope>
    <source>
        <strain evidence="10">SSW15</strain>
    </source>
</reference>
<dbReference type="EC" id="4.1.1.48" evidence="3"/>
<dbReference type="Proteomes" id="UP000298458">
    <property type="component" value="Unassembled WGS sequence"/>
</dbReference>
<evidence type="ECO:0000256" key="4">
    <source>
        <dbReference type="ARBA" id="ARBA00022605"/>
    </source>
</evidence>
<dbReference type="OrthoDB" id="9804217at2"/>
<dbReference type="RefSeq" id="WP_135767885.1">
    <property type="nucleotide sequence ID" value="NZ_RQET01000004.1"/>
</dbReference>
<gene>
    <name evidence="10" type="ORF">EHO60_09640</name>
</gene>
<dbReference type="FunFam" id="3.20.20.70:FF:000024">
    <property type="entry name" value="Indole-3-glycerol phosphate synthase"/>
    <property type="match status" value="1"/>
</dbReference>
<dbReference type="GO" id="GO:0004425">
    <property type="term" value="F:indole-3-glycerol-phosphate synthase activity"/>
    <property type="evidence" value="ECO:0007669"/>
    <property type="project" value="UniProtKB-EC"/>
</dbReference>
<dbReference type="AlphaFoldDB" id="A0A4R9GIA6"/>
<keyword evidence="8 10" id="KW-0456">Lyase</keyword>
<organism evidence="10 11">
    <name type="scientific">Leptospira fletcheri</name>
    <dbReference type="NCBI Taxonomy" id="2484981"/>
    <lineage>
        <taxon>Bacteria</taxon>
        <taxon>Pseudomonadati</taxon>
        <taxon>Spirochaetota</taxon>
        <taxon>Spirochaetia</taxon>
        <taxon>Leptospirales</taxon>
        <taxon>Leptospiraceae</taxon>
        <taxon>Leptospira</taxon>
    </lineage>
</organism>
<dbReference type="PANTHER" id="PTHR22854">
    <property type="entry name" value="TRYPTOPHAN BIOSYNTHESIS PROTEIN"/>
    <property type="match status" value="1"/>
</dbReference>
<dbReference type="GO" id="GO:0000162">
    <property type="term" value="P:L-tryptophan biosynthetic process"/>
    <property type="evidence" value="ECO:0007669"/>
    <property type="project" value="UniProtKB-UniPathway"/>
</dbReference>
<dbReference type="UniPathway" id="UPA00035">
    <property type="reaction ID" value="UER00043"/>
</dbReference>
<evidence type="ECO:0000313" key="10">
    <source>
        <dbReference type="EMBL" id="TGK12488.1"/>
    </source>
</evidence>
<dbReference type="PROSITE" id="PS00614">
    <property type="entry name" value="IGPS"/>
    <property type="match status" value="1"/>
</dbReference>
<dbReference type="InterPro" id="IPR045186">
    <property type="entry name" value="Indole-3-glycerol_P_synth"/>
</dbReference>
<accession>A0A4R9GIA6</accession>
<dbReference type="Pfam" id="PF00218">
    <property type="entry name" value="IGPS"/>
    <property type="match status" value="1"/>
</dbReference>
<comment type="pathway">
    <text evidence="2">Amino-acid biosynthesis; L-tryptophan biosynthesis; L-tryptophan from chorismate: step 4/5.</text>
</comment>
<comment type="catalytic activity">
    <reaction evidence="1">
        <text>1-(2-carboxyphenylamino)-1-deoxy-D-ribulose 5-phosphate + H(+) = (1S,2R)-1-C-(indol-3-yl)glycerol 3-phosphate + CO2 + H2O</text>
        <dbReference type="Rhea" id="RHEA:23476"/>
        <dbReference type="ChEBI" id="CHEBI:15377"/>
        <dbReference type="ChEBI" id="CHEBI:15378"/>
        <dbReference type="ChEBI" id="CHEBI:16526"/>
        <dbReference type="ChEBI" id="CHEBI:58613"/>
        <dbReference type="ChEBI" id="CHEBI:58866"/>
        <dbReference type="EC" id="4.1.1.48"/>
    </reaction>
</comment>
<dbReference type="GO" id="GO:0004640">
    <property type="term" value="F:phosphoribosylanthranilate isomerase activity"/>
    <property type="evidence" value="ECO:0007669"/>
    <property type="project" value="TreeGrafter"/>
</dbReference>
<dbReference type="InterPro" id="IPR001468">
    <property type="entry name" value="Indole-3-GlycerolPSynthase_CS"/>
</dbReference>
<feature type="domain" description="Indole-3-glycerol phosphate synthase" evidence="9">
    <location>
        <begin position="34"/>
        <end position="244"/>
    </location>
</feature>
<evidence type="ECO:0000256" key="7">
    <source>
        <dbReference type="ARBA" id="ARBA00023141"/>
    </source>
</evidence>
<keyword evidence="4" id="KW-0028">Amino-acid biosynthesis</keyword>
<keyword evidence="11" id="KW-1185">Reference proteome</keyword>
<evidence type="ECO:0000256" key="1">
    <source>
        <dbReference type="ARBA" id="ARBA00001633"/>
    </source>
</evidence>
<dbReference type="InterPro" id="IPR013785">
    <property type="entry name" value="Aldolase_TIM"/>
</dbReference>
<evidence type="ECO:0000259" key="9">
    <source>
        <dbReference type="Pfam" id="PF00218"/>
    </source>
</evidence>
<dbReference type="PANTHER" id="PTHR22854:SF2">
    <property type="entry name" value="INDOLE-3-GLYCEROL-PHOSPHATE SYNTHASE"/>
    <property type="match status" value="1"/>
</dbReference>
<comment type="caution">
    <text evidence="10">The sequence shown here is derived from an EMBL/GenBank/DDBJ whole genome shotgun (WGS) entry which is preliminary data.</text>
</comment>
<evidence type="ECO:0000256" key="5">
    <source>
        <dbReference type="ARBA" id="ARBA00022793"/>
    </source>
</evidence>
<evidence type="ECO:0000256" key="8">
    <source>
        <dbReference type="ARBA" id="ARBA00023239"/>
    </source>
</evidence>
<dbReference type="CDD" id="cd00331">
    <property type="entry name" value="IGPS"/>
    <property type="match status" value="1"/>
</dbReference>
<evidence type="ECO:0000256" key="6">
    <source>
        <dbReference type="ARBA" id="ARBA00022822"/>
    </source>
</evidence>
<evidence type="ECO:0000256" key="2">
    <source>
        <dbReference type="ARBA" id="ARBA00004696"/>
    </source>
</evidence>
<keyword evidence="5" id="KW-0210">Decarboxylase</keyword>
<proteinExistence type="predicted"/>
<dbReference type="EMBL" id="RQET01000004">
    <property type="protein sequence ID" value="TGK12488.1"/>
    <property type="molecule type" value="Genomic_DNA"/>
</dbReference>
<name>A0A4R9GIA6_9LEPT</name>
<dbReference type="Gene3D" id="3.20.20.70">
    <property type="entry name" value="Aldolase class I"/>
    <property type="match status" value="1"/>
</dbReference>
<protein>
    <recommendedName>
        <fullName evidence="3">indole-3-glycerol-phosphate synthase</fullName>
        <ecNumber evidence="3">4.1.1.48</ecNumber>
    </recommendedName>
</protein>